<organism evidence="1 2">
    <name type="scientific">Hermanssonia centrifuga</name>
    <dbReference type="NCBI Taxonomy" id="98765"/>
    <lineage>
        <taxon>Eukaryota</taxon>
        <taxon>Fungi</taxon>
        <taxon>Dikarya</taxon>
        <taxon>Basidiomycota</taxon>
        <taxon>Agaricomycotina</taxon>
        <taxon>Agaricomycetes</taxon>
        <taxon>Polyporales</taxon>
        <taxon>Meruliaceae</taxon>
        <taxon>Hermanssonia</taxon>
    </lineage>
</organism>
<comment type="caution">
    <text evidence="1">The sequence shown here is derived from an EMBL/GenBank/DDBJ whole genome shotgun (WGS) entry which is preliminary data.</text>
</comment>
<evidence type="ECO:0000313" key="2">
    <source>
        <dbReference type="Proteomes" id="UP000186601"/>
    </source>
</evidence>
<name>A0A2R6NWF3_9APHY</name>
<dbReference type="AlphaFoldDB" id="A0A2R6NWF3"/>
<dbReference type="EMBL" id="MLYV02000752">
    <property type="protein sequence ID" value="PSR78248.1"/>
    <property type="molecule type" value="Genomic_DNA"/>
</dbReference>
<dbReference type="Proteomes" id="UP000186601">
    <property type="component" value="Unassembled WGS sequence"/>
</dbReference>
<proteinExistence type="predicted"/>
<gene>
    <name evidence="1" type="ORF">PHLCEN_2v7488</name>
</gene>
<protein>
    <submittedName>
        <fullName evidence="1">Uncharacterized protein</fullName>
    </submittedName>
</protein>
<sequence>MAAQVARIPFAILSLNESFPHVDIITQLAEITAFDIHIDAGTDVTAEVMHKAKVIVKVLESLKGNPDISEEMIATAHDRVSALQQARITTMTPDQGAGFTAAQMQQLQGIVQPLRDEIHGLRDEMREDMRGLRDEMHEEMQSLKFRLDNNETAQRNKLLLESRPAALECRKKQVPGDGLNLCQQLGVAVGANPGNPLLGSKFRDEIDTGNLTAADISGMIRFYNETFGIVAGDQLYQRRIKVSNWLCNLPPSRNV</sequence>
<dbReference type="STRING" id="98765.A0A2R6NWF3"/>
<evidence type="ECO:0000313" key="1">
    <source>
        <dbReference type="EMBL" id="PSR78248.1"/>
    </source>
</evidence>
<accession>A0A2R6NWF3</accession>
<keyword evidence="2" id="KW-1185">Reference proteome</keyword>
<dbReference type="OrthoDB" id="3047760at2759"/>
<reference evidence="1 2" key="1">
    <citation type="submission" date="2018-02" db="EMBL/GenBank/DDBJ databases">
        <title>Genome sequence of the basidiomycete white-rot fungus Phlebia centrifuga.</title>
        <authorList>
            <person name="Granchi Z."/>
            <person name="Peng M."/>
            <person name="de Vries R.P."/>
            <person name="Hilden K."/>
            <person name="Makela M.R."/>
            <person name="Grigoriev I."/>
            <person name="Riley R."/>
        </authorList>
    </citation>
    <scope>NUCLEOTIDE SEQUENCE [LARGE SCALE GENOMIC DNA]</scope>
    <source>
        <strain evidence="1 2">FBCC195</strain>
    </source>
</reference>